<dbReference type="OrthoDB" id="9762009at2"/>
<gene>
    <name evidence="4" type="ORF">DES53_12067</name>
</gene>
<organism evidence="4 5">
    <name type="scientific">Roseimicrobium gellanilyticum</name>
    <dbReference type="NCBI Taxonomy" id="748857"/>
    <lineage>
        <taxon>Bacteria</taxon>
        <taxon>Pseudomonadati</taxon>
        <taxon>Verrucomicrobiota</taxon>
        <taxon>Verrucomicrobiia</taxon>
        <taxon>Verrucomicrobiales</taxon>
        <taxon>Verrucomicrobiaceae</taxon>
        <taxon>Roseimicrobium</taxon>
    </lineage>
</organism>
<dbReference type="CDD" id="cd09159">
    <property type="entry name" value="PLDc_ybhO_like_2"/>
    <property type="match status" value="1"/>
</dbReference>
<dbReference type="AlphaFoldDB" id="A0A366H1Q4"/>
<feature type="domain" description="PLD phosphodiesterase" evidence="3">
    <location>
        <begin position="374"/>
        <end position="401"/>
    </location>
</feature>
<comment type="caution">
    <text evidence="4">The sequence shown here is derived from an EMBL/GenBank/DDBJ whole genome shotgun (WGS) entry which is preliminary data.</text>
</comment>
<feature type="region of interest" description="Disordered" evidence="1">
    <location>
        <begin position="1"/>
        <end position="28"/>
    </location>
</feature>
<name>A0A366H1Q4_9BACT</name>
<accession>A0A366H1Q4</accession>
<protein>
    <submittedName>
        <fullName evidence="4">Cardiolipin synthase</fullName>
    </submittedName>
</protein>
<dbReference type="InterPro" id="IPR001736">
    <property type="entry name" value="PLipase_D/transphosphatidylase"/>
</dbReference>
<feature type="transmembrane region" description="Helical" evidence="2">
    <location>
        <begin position="45"/>
        <end position="64"/>
    </location>
</feature>
<evidence type="ECO:0000259" key="3">
    <source>
        <dbReference type="PROSITE" id="PS50035"/>
    </source>
</evidence>
<keyword evidence="2" id="KW-1133">Transmembrane helix</keyword>
<dbReference type="PANTHER" id="PTHR21248:SF22">
    <property type="entry name" value="PHOSPHOLIPASE D"/>
    <property type="match status" value="1"/>
</dbReference>
<keyword evidence="5" id="KW-1185">Reference proteome</keyword>
<dbReference type="PROSITE" id="PS50035">
    <property type="entry name" value="PLD"/>
    <property type="match status" value="2"/>
</dbReference>
<dbReference type="GO" id="GO:0008808">
    <property type="term" value="F:cardiolipin synthase activity"/>
    <property type="evidence" value="ECO:0007669"/>
    <property type="project" value="TreeGrafter"/>
</dbReference>
<sequence>MSATKTPPRKRTKTATKSPSSPKFARPGEGRWSTIRWGKLSIRGWVELLLVFIAAICLYAILFVRRQHIEYRPAHTFSVQDPAFFSSAHAATNPVPIEGNRITLLHNGNGIFPVMLEAIRGAKKTVNFEAFLFHSGEIGNQFIEALVDRAKHGVEVRVLLDGIGSGTDLKNSDVQRLTDGGCKFAYYHPTRALRVDRLNRRTHRRVLVVDGKVAFTGGAGFADEWRGDGAKPENWREVHAKLEGPMVAQLQSAFQQHWLSETGEMLSGAGHFPLLEKAGDLKTQVTTSDEFTVAALPLIQAVAIAAAEKTIYITNPYCTPTDEQVHLLGEAVKRGVDVKMILPGKHNDQPATKAAGRGSYGKLLEAGVKIYEFKPTMIHSKTMVVDGMFAMFGTSNLDARSSLINEEIDVSVYDASFGTEMDRVFREDLKNCQEYKLEDFKKRSLKERVTEWLVYPFHSQL</sequence>
<dbReference type="SMART" id="SM00155">
    <property type="entry name" value="PLDc"/>
    <property type="match status" value="2"/>
</dbReference>
<dbReference type="GO" id="GO:0016020">
    <property type="term" value="C:membrane"/>
    <property type="evidence" value="ECO:0007669"/>
    <property type="project" value="TreeGrafter"/>
</dbReference>
<dbReference type="Pfam" id="PF13091">
    <property type="entry name" value="PLDc_2"/>
    <property type="match status" value="2"/>
</dbReference>
<evidence type="ECO:0000256" key="2">
    <source>
        <dbReference type="SAM" id="Phobius"/>
    </source>
</evidence>
<dbReference type="EMBL" id="QNRR01000020">
    <property type="protein sequence ID" value="RBP35698.1"/>
    <property type="molecule type" value="Genomic_DNA"/>
</dbReference>
<dbReference type="Proteomes" id="UP000253426">
    <property type="component" value="Unassembled WGS sequence"/>
</dbReference>
<evidence type="ECO:0000313" key="4">
    <source>
        <dbReference type="EMBL" id="RBP35698.1"/>
    </source>
</evidence>
<evidence type="ECO:0000313" key="5">
    <source>
        <dbReference type="Proteomes" id="UP000253426"/>
    </source>
</evidence>
<dbReference type="CDD" id="cd09110">
    <property type="entry name" value="PLDc_CLS_1"/>
    <property type="match status" value="1"/>
</dbReference>
<dbReference type="InterPro" id="IPR025202">
    <property type="entry name" value="PLD-like_dom"/>
</dbReference>
<evidence type="ECO:0000256" key="1">
    <source>
        <dbReference type="SAM" id="MobiDB-lite"/>
    </source>
</evidence>
<proteinExistence type="predicted"/>
<reference evidence="4 5" key="1">
    <citation type="submission" date="2018-06" db="EMBL/GenBank/DDBJ databases">
        <title>Genomic Encyclopedia of Type Strains, Phase IV (KMG-IV): sequencing the most valuable type-strain genomes for metagenomic binning, comparative biology and taxonomic classification.</title>
        <authorList>
            <person name="Goeker M."/>
        </authorList>
    </citation>
    <scope>NUCLEOTIDE SEQUENCE [LARGE SCALE GENOMIC DNA]</scope>
    <source>
        <strain evidence="4 5">DSM 25532</strain>
    </source>
</reference>
<dbReference type="PANTHER" id="PTHR21248">
    <property type="entry name" value="CARDIOLIPIN SYNTHASE"/>
    <property type="match status" value="1"/>
</dbReference>
<dbReference type="GO" id="GO:0032049">
    <property type="term" value="P:cardiolipin biosynthetic process"/>
    <property type="evidence" value="ECO:0007669"/>
    <property type="project" value="UniProtKB-ARBA"/>
</dbReference>
<keyword evidence="2" id="KW-0812">Transmembrane</keyword>
<feature type="domain" description="PLD phosphodiesterase" evidence="3">
    <location>
        <begin position="198"/>
        <end position="225"/>
    </location>
</feature>
<dbReference type="SUPFAM" id="SSF56024">
    <property type="entry name" value="Phospholipase D/nuclease"/>
    <property type="match status" value="2"/>
</dbReference>
<keyword evidence="2" id="KW-0472">Membrane</keyword>
<dbReference type="RefSeq" id="WP_113962243.1">
    <property type="nucleotide sequence ID" value="NZ_QNRR01000020.1"/>
</dbReference>
<dbReference type="Gene3D" id="3.30.870.10">
    <property type="entry name" value="Endonuclease Chain A"/>
    <property type="match status" value="2"/>
</dbReference>